<keyword evidence="3" id="KW-1185">Reference proteome</keyword>
<dbReference type="PROSITE" id="PS51257">
    <property type="entry name" value="PROKAR_LIPOPROTEIN"/>
    <property type="match status" value="1"/>
</dbReference>
<evidence type="ECO:0000256" key="1">
    <source>
        <dbReference type="SAM" id="SignalP"/>
    </source>
</evidence>
<evidence type="ECO:0000313" key="2">
    <source>
        <dbReference type="EMBL" id="MFD2681633.1"/>
    </source>
</evidence>
<name>A0ABW5RSV0_9BACI</name>
<keyword evidence="1" id="KW-0732">Signal</keyword>
<organism evidence="2 3">
    <name type="scientific">Bacillus seohaeanensis</name>
    <dbReference type="NCBI Taxonomy" id="284580"/>
    <lineage>
        <taxon>Bacteria</taxon>
        <taxon>Bacillati</taxon>
        <taxon>Bacillota</taxon>
        <taxon>Bacilli</taxon>
        <taxon>Bacillales</taxon>
        <taxon>Bacillaceae</taxon>
        <taxon>Bacillus</taxon>
    </lineage>
</organism>
<evidence type="ECO:0008006" key="4">
    <source>
        <dbReference type="Google" id="ProtNLM"/>
    </source>
</evidence>
<dbReference type="Proteomes" id="UP001597506">
    <property type="component" value="Unassembled WGS sequence"/>
</dbReference>
<feature type="chain" id="PRO_5046126613" description="Lipoprotein" evidence="1">
    <location>
        <begin position="23"/>
        <end position="170"/>
    </location>
</feature>
<dbReference type="EMBL" id="JBHUMF010000030">
    <property type="protein sequence ID" value="MFD2681633.1"/>
    <property type="molecule type" value="Genomic_DNA"/>
</dbReference>
<reference evidence="3" key="1">
    <citation type="journal article" date="2019" name="Int. J. Syst. Evol. Microbiol.">
        <title>The Global Catalogue of Microorganisms (GCM) 10K type strain sequencing project: providing services to taxonomists for standard genome sequencing and annotation.</title>
        <authorList>
            <consortium name="The Broad Institute Genomics Platform"/>
            <consortium name="The Broad Institute Genome Sequencing Center for Infectious Disease"/>
            <person name="Wu L."/>
            <person name="Ma J."/>
        </authorList>
    </citation>
    <scope>NUCLEOTIDE SEQUENCE [LARGE SCALE GENOMIC DNA]</scope>
    <source>
        <strain evidence="3">KCTC 3913</strain>
    </source>
</reference>
<comment type="caution">
    <text evidence="2">The sequence shown here is derived from an EMBL/GenBank/DDBJ whole genome shotgun (WGS) entry which is preliminary data.</text>
</comment>
<feature type="signal peptide" evidence="1">
    <location>
        <begin position="1"/>
        <end position="22"/>
    </location>
</feature>
<accession>A0ABW5RSV0</accession>
<gene>
    <name evidence="2" type="ORF">ACFSUL_12840</name>
</gene>
<dbReference type="RefSeq" id="WP_377936006.1">
    <property type="nucleotide sequence ID" value="NZ_JBHUMF010000030.1"/>
</dbReference>
<protein>
    <recommendedName>
        <fullName evidence="4">Lipoprotein</fullName>
    </recommendedName>
</protein>
<sequence>MNKFIAIFSMSLLLLLSGCGNTTIEEQKEKTDGAVKEAFTSSAEKTTDTAGNVSLYLPFGADIEKESPNNIIISKSSNTFILFTNPNEKEDSELLYTMTVKDKNNIVAEETFQKENRFGYYVIKQLKDNKEYELIVGVGGTKMTTQSTMENLAENSEMMMKIVRSINTED</sequence>
<proteinExistence type="predicted"/>
<evidence type="ECO:0000313" key="3">
    <source>
        <dbReference type="Proteomes" id="UP001597506"/>
    </source>
</evidence>